<keyword evidence="4" id="KW-1185">Reference proteome</keyword>
<feature type="region of interest" description="Disordered" evidence="1">
    <location>
        <begin position="334"/>
        <end position="464"/>
    </location>
</feature>
<evidence type="ECO:0000313" key="3">
    <source>
        <dbReference type="EMBL" id="KAK4253252.1"/>
    </source>
</evidence>
<protein>
    <recommendedName>
        <fullName evidence="2">DUF4283 domain-containing protein</fullName>
    </recommendedName>
</protein>
<evidence type="ECO:0000256" key="1">
    <source>
        <dbReference type="SAM" id="MobiDB-lite"/>
    </source>
</evidence>
<dbReference type="Proteomes" id="UP001293593">
    <property type="component" value="Unassembled WGS sequence"/>
</dbReference>
<feature type="compositionally biased region" description="Basic and acidic residues" evidence="1">
    <location>
        <begin position="89"/>
        <end position="98"/>
    </location>
</feature>
<comment type="caution">
    <text evidence="3">The sequence shown here is derived from an EMBL/GenBank/DDBJ whole genome shotgun (WGS) entry which is preliminary data.</text>
</comment>
<evidence type="ECO:0000259" key="2">
    <source>
        <dbReference type="Pfam" id="PF14111"/>
    </source>
</evidence>
<feature type="domain" description="DUF4283" evidence="2">
    <location>
        <begin position="129"/>
        <end position="211"/>
    </location>
</feature>
<sequence>MALVISKKVPPKNSSSSEEEDLFQRSLKKSKNNENPSLNAEWPELGAQGKKPWVSGPSFAEKLQGIVKPAKVNNVTVTSNDLSDDPISDSDHGDSASKMHEPLCVIKEDPNRNFPTFSFSDRMKKRLYKAWDKAVIVKLLGKDIGYMLLQSILQPLWAKRGVINLINIGNGFFVVKFSNKDDYLNALTGGPWMIFDHYLTVRPWEPMFHPMRATINKVAVWVRLPRVFLEYYDKEALSWIGNRIGDILKIDMNTSGHLRGHYARICVLVDLAKQLMSGFTLDGIDYFLEYEGLHLLCTSCGIYGHTAGECNKGKNSQKSDGKLPEEGCCLSKASEATGEGSSGNFDVWKVVNKPRRPRKGGKEKASSVDHQKQGGSRFEVLGGEGDDAAVEKSTPEVAVTPSGTFIGKSNDILKGVEKRGKGSKKHGRNKSKTRDSKLVEGGQTEKRSEKRTREERRKGSKSGEILCITSENANENVQMTEEVDGMQKGNLMFEGPEAADQGHGNSEMDPVGSFQIEPGEGGLPQKLEGKFWAGPKALDPDDMWEEEAQLTEHVMVGLDSACHMDEEAQPVEDRDSIISETQ</sequence>
<organism evidence="3 4">
    <name type="scientific">Acacia crassicarpa</name>
    <name type="common">northern wattle</name>
    <dbReference type="NCBI Taxonomy" id="499986"/>
    <lineage>
        <taxon>Eukaryota</taxon>
        <taxon>Viridiplantae</taxon>
        <taxon>Streptophyta</taxon>
        <taxon>Embryophyta</taxon>
        <taxon>Tracheophyta</taxon>
        <taxon>Spermatophyta</taxon>
        <taxon>Magnoliopsida</taxon>
        <taxon>eudicotyledons</taxon>
        <taxon>Gunneridae</taxon>
        <taxon>Pentapetalae</taxon>
        <taxon>rosids</taxon>
        <taxon>fabids</taxon>
        <taxon>Fabales</taxon>
        <taxon>Fabaceae</taxon>
        <taxon>Caesalpinioideae</taxon>
        <taxon>mimosoid clade</taxon>
        <taxon>Acacieae</taxon>
        <taxon>Acacia</taxon>
    </lineage>
</organism>
<feature type="region of interest" description="Disordered" evidence="1">
    <location>
        <begin position="1"/>
        <end position="53"/>
    </location>
</feature>
<reference evidence="3" key="1">
    <citation type="submission" date="2023-10" db="EMBL/GenBank/DDBJ databases">
        <title>Chromosome-level genome of the transformable northern wattle, Acacia crassicarpa.</title>
        <authorList>
            <person name="Massaro I."/>
            <person name="Sinha N.R."/>
            <person name="Poethig S."/>
            <person name="Leichty A.R."/>
        </authorList>
    </citation>
    <scope>NUCLEOTIDE SEQUENCE</scope>
    <source>
        <strain evidence="3">Acra3RX</strain>
        <tissue evidence="3">Leaf</tissue>
    </source>
</reference>
<dbReference type="InterPro" id="IPR040256">
    <property type="entry name" value="At4g02000-like"/>
</dbReference>
<dbReference type="EMBL" id="JAWXYG010000016">
    <property type="protein sequence ID" value="KAK4253252.1"/>
    <property type="molecule type" value="Genomic_DNA"/>
</dbReference>
<gene>
    <name evidence="3" type="ORF">QN277_010579</name>
</gene>
<accession>A0AAE1M4U9</accession>
<feature type="compositionally biased region" description="Basic and acidic residues" evidence="1">
    <location>
        <begin position="432"/>
        <end position="457"/>
    </location>
</feature>
<evidence type="ECO:0000313" key="4">
    <source>
        <dbReference type="Proteomes" id="UP001293593"/>
    </source>
</evidence>
<dbReference type="PANTHER" id="PTHR31286">
    <property type="entry name" value="GLYCINE-RICH CELL WALL STRUCTURAL PROTEIN 1.8-LIKE"/>
    <property type="match status" value="1"/>
</dbReference>
<dbReference type="PANTHER" id="PTHR31286:SF99">
    <property type="entry name" value="DUF4283 DOMAIN-CONTAINING PROTEIN"/>
    <property type="match status" value="1"/>
</dbReference>
<feature type="compositionally biased region" description="Basic and acidic residues" evidence="1">
    <location>
        <begin position="360"/>
        <end position="372"/>
    </location>
</feature>
<dbReference type="InterPro" id="IPR025558">
    <property type="entry name" value="DUF4283"/>
</dbReference>
<feature type="region of interest" description="Disordered" evidence="1">
    <location>
        <begin position="77"/>
        <end position="98"/>
    </location>
</feature>
<dbReference type="AlphaFoldDB" id="A0AAE1M4U9"/>
<feature type="compositionally biased region" description="Basic residues" evidence="1">
    <location>
        <begin position="421"/>
        <end position="431"/>
    </location>
</feature>
<dbReference type="Pfam" id="PF14111">
    <property type="entry name" value="DUF4283"/>
    <property type="match status" value="1"/>
</dbReference>
<name>A0AAE1M4U9_9FABA</name>
<proteinExistence type="predicted"/>